<keyword evidence="2" id="KW-1185">Reference proteome</keyword>
<dbReference type="Proteomes" id="UP000682204">
    <property type="component" value="Chromosome"/>
</dbReference>
<dbReference type="EMBL" id="CP074691">
    <property type="protein sequence ID" value="QVL36681.1"/>
    <property type="molecule type" value="Genomic_DNA"/>
</dbReference>
<sequence>MPQRDKIALVAAGGSMGMIFSERQEGHAPGLSAEDIARWLPEEIRRDILVVDWSHQPSSHFSIRMTTDLVEVLKKLVVDGVQGIVVTCGTDVLEEMAYLTDLLWTYPQPVIFTGAMRPSDLVGSDAMINLHQSLLAVRCEAVWGLGVLACFQDQLFAASEITEEIPHRRDPFAAPGLGPVGEIRYDRIVLVRRPKRPTSFGSAVTPAREVELVTAALGGGERLIAALAQGAPLDGLVLAGFGLGNVPPAWLPHIKTLLKNNVPLVVTSRCPQGTVDTLYGFEGSARRLLEFGVFSGGSRRPVQARLRLSVGLGAGLQGDDLRKYLLET</sequence>
<evidence type="ECO:0000313" key="1">
    <source>
        <dbReference type="EMBL" id="QVL36681.1"/>
    </source>
</evidence>
<evidence type="ECO:0000313" key="2">
    <source>
        <dbReference type="Proteomes" id="UP000682204"/>
    </source>
</evidence>
<protein>
    <submittedName>
        <fullName evidence="1">Asparaginase</fullName>
    </submittedName>
</protein>
<proteinExistence type="predicted"/>
<organism evidence="1 2">
    <name type="scientific">Aminirod propionatiphilus</name>
    <dbReference type="NCBI Taxonomy" id="3415223"/>
    <lineage>
        <taxon>Bacteria</taxon>
        <taxon>Thermotogati</taxon>
        <taxon>Synergistota</taxon>
        <taxon>Synergistia</taxon>
        <taxon>Synergistales</taxon>
        <taxon>Aminiphilaceae</taxon>
        <taxon>Aminirod</taxon>
    </lineage>
</organism>
<gene>
    <name evidence="1" type="ORF">KIH16_02410</name>
</gene>
<name>A0ACD1DX19_9BACT</name>
<reference evidence="1" key="1">
    <citation type="submission" date="2021-05" db="EMBL/GenBank/DDBJ databases">
        <title>An isolated secondary fermenter in methanogenic hydrocarbon-degrading communities.</title>
        <authorList>
            <person name="Liu Y.-F."/>
            <person name="Liu Z.-l."/>
        </authorList>
    </citation>
    <scope>NUCLEOTIDE SEQUENCE</scope>
    <source>
        <strain evidence="1">L-13</strain>
    </source>
</reference>
<accession>A0ACD1DX19</accession>